<name>A0A2R6RFD6_ACTCC</name>
<comment type="caution">
    <text evidence="3">The sequence shown here is derived from an EMBL/GenBank/DDBJ whole genome shotgun (WGS) entry which is preliminary data.</text>
</comment>
<dbReference type="SUPFAM" id="SSF54928">
    <property type="entry name" value="RNA-binding domain, RBD"/>
    <property type="match status" value="1"/>
</dbReference>
<protein>
    <submittedName>
        <fullName evidence="3">Binding partner of like</fullName>
    </submittedName>
</protein>
<dbReference type="Pfam" id="PF00076">
    <property type="entry name" value="RRM_1"/>
    <property type="match status" value="1"/>
</dbReference>
<dbReference type="InterPro" id="IPR012677">
    <property type="entry name" value="Nucleotide-bd_a/b_plait_sf"/>
</dbReference>
<dbReference type="InParanoid" id="A0A2R6RFD6"/>
<dbReference type="InterPro" id="IPR035979">
    <property type="entry name" value="RBD_domain_sf"/>
</dbReference>
<dbReference type="PROSITE" id="PS50102">
    <property type="entry name" value="RRM"/>
    <property type="match status" value="1"/>
</dbReference>
<feature type="domain" description="RRM" evidence="2">
    <location>
        <begin position="6"/>
        <end position="75"/>
    </location>
</feature>
<dbReference type="SMART" id="SM00360">
    <property type="entry name" value="RRM"/>
    <property type="match status" value="1"/>
</dbReference>
<dbReference type="GO" id="GO:0003723">
    <property type="term" value="F:RNA binding"/>
    <property type="evidence" value="ECO:0007669"/>
    <property type="project" value="UniProtKB-UniRule"/>
</dbReference>
<dbReference type="FunCoup" id="A0A2R6RFD6">
    <property type="interactions" value="711"/>
</dbReference>
<gene>
    <name evidence="3" type="ORF">CEY00_Acc06323</name>
</gene>
<keyword evidence="4" id="KW-1185">Reference proteome</keyword>
<keyword evidence="1" id="KW-0694">RNA-binding</keyword>
<dbReference type="Gramene" id="PSS28725">
    <property type="protein sequence ID" value="PSS28725"/>
    <property type="gene ID" value="CEY00_Acc06323"/>
</dbReference>
<dbReference type="InterPro" id="IPR000504">
    <property type="entry name" value="RRM_dom"/>
</dbReference>
<sequence length="248" mass="26751">MNPAEYSAEVIGLPPHATEKDVYEFFAFCGTIEHIDIVRAGEYACSAYVTFKEAYALETAVLLSGATILDQRICITRWGHYQDEFDFWNHPSWKLEDEPDSTPLQGDQFVPSAGEAVAMAQDVVKTMLTKGYVLGKDALSKAKSLDESHQVSTTAVAKAAELSERIGLTDKFCTGVEAVMSVDEKYHIFDATKSAVSATGRKAFSAANTLVNSSCFSKGALWVSDALNRAAKVAADAGTPDAKSKKSA</sequence>
<evidence type="ECO:0000256" key="1">
    <source>
        <dbReference type="PROSITE-ProRule" id="PRU00176"/>
    </source>
</evidence>
<accession>A0A2R6RFD6</accession>
<dbReference type="Gene3D" id="3.30.70.330">
    <property type="match status" value="1"/>
</dbReference>
<reference evidence="3 4" key="1">
    <citation type="submission" date="2017-07" db="EMBL/GenBank/DDBJ databases">
        <title>An improved, manually edited Actinidia chinensis var. chinensis (kiwifruit) genome highlights the challenges associated with draft genomes and gene prediction in plants.</title>
        <authorList>
            <person name="Pilkington S."/>
            <person name="Crowhurst R."/>
            <person name="Hilario E."/>
            <person name="Nardozza S."/>
            <person name="Fraser L."/>
            <person name="Peng Y."/>
            <person name="Gunaseelan K."/>
            <person name="Simpson R."/>
            <person name="Tahir J."/>
            <person name="Deroles S."/>
            <person name="Templeton K."/>
            <person name="Luo Z."/>
            <person name="Davy M."/>
            <person name="Cheng C."/>
            <person name="Mcneilage M."/>
            <person name="Scaglione D."/>
            <person name="Liu Y."/>
            <person name="Zhang Q."/>
            <person name="Datson P."/>
            <person name="De Silva N."/>
            <person name="Gardiner S."/>
            <person name="Bassett H."/>
            <person name="Chagne D."/>
            <person name="Mccallum J."/>
            <person name="Dzierzon H."/>
            <person name="Deng C."/>
            <person name="Wang Y.-Y."/>
            <person name="Barron N."/>
            <person name="Manako K."/>
            <person name="Bowen J."/>
            <person name="Foster T."/>
            <person name="Erridge Z."/>
            <person name="Tiffin H."/>
            <person name="Waite C."/>
            <person name="Davies K."/>
            <person name="Grierson E."/>
            <person name="Laing W."/>
            <person name="Kirk R."/>
            <person name="Chen X."/>
            <person name="Wood M."/>
            <person name="Montefiori M."/>
            <person name="Brummell D."/>
            <person name="Schwinn K."/>
            <person name="Catanach A."/>
            <person name="Fullerton C."/>
            <person name="Li D."/>
            <person name="Meiyalaghan S."/>
            <person name="Nieuwenhuizen N."/>
            <person name="Read N."/>
            <person name="Prakash R."/>
            <person name="Hunter D."/>
            <person name="Zhang H."/>
            <person name="Mckenzie M."/>
            <person name="Knabel M."/>
            <person name="Harris A."/>
            <person name="Allan A."/>
            <person name="Chen A."/>
            <person name="Janssen B."/>
            <person name="Plunkett B."/>
            <person name="Dwamena C."/>
            <person name="Voogd C."/>
            <person name="Leif D."/>
            <person name="Lafferty D."/>
            <person name="Souleyre E."/>
            <person name="Varkonyi-Gasic E."/>
            <person name="Gambi F."/>
            <person name="Hanley J."/>
            <person name="Yao J.-L."/>
            <person name="Cheung J."/>
            <person name="David K."/>
            <person name="Warren B."/>
            <person name="Marsh K."/>
            <person name="Snowden K."/>
            <person name="Lin-Wang K."/>
            <person name="Brian L."/>
            <person name="Martinez-Sanchez M."/>
            <person name="Wang M."/>
            <person name="Ileperuma N."/>
            <person name="Macnee N."/>
            <person name="Campin R."/>
            <person name="Mcatee P."/>
            <person name="Drummond R."/>
            <person name="Espley R."/>
            <person name="Ireland H."/>
            <person name="Wu R."/>
            <person name="Atkinson R."/>
            <person name="Karunairetnam S."/>
            <person name="Bulley S."/>
            <person name="Chunkath S."/>
            <person name="Hanley Z."/>
            <person name="Storey R."/>
            <person name="Thrimawithana A."/>
            <person name="Thomson S."/>
            <person name="David C."/>
            <person name="Testolin R."/>
        </authorList>
    </citation>
    <scope>NUCLEOTIDE SEQUENCE [LARGE SCALE GENOMIC DNA]</scope>
    <source>
        <strain evidence="4">cv. Red5</strain>
        <tissue evidence="3">Young leaf</tissue>
    </source>
</reference>
<dbReference type="OrthoDB" id="7763451at2759"/>
<dbReference type="AlphaFoldDB" id="A0A2R6RFD6"/>
<reference evidence="4" key="2">
    <citation type="journal article" date="2018" name="BMC Genomics">
        <title>A manually annotated Actinidia chinensis var. chinensis (kiwifruit) genome highlights the challenges associated with draft genomes and gene prediction in plants.</title>
        <authorList>
            <person name="Pilkington S.M."/>
            <person name="Crowhurst R."/>
            <person name="Hilario E."/>
            <person name="Nardozza S."/>
            <person name="Fraser L."/>
            <person name="Peng Y."/>
            <person name="Gunaseelan K."/>
            <person name="Simpson R."/>
            <person name="Tahir J."/>
            <person name="Deroles S.C."/>
            <person name="Templeton K."/>
            <person name="Luo Z."/>
            <person name="Davy M."/>
            <person name="Cheng C."/>
            <person name="McNeilage M."/>
            <person name="Scaglione D."/>
            <person name="Liu Y."/>
            <person name="Zhang Q."/>
            <person name="Datson P."/>
            <person name="De Silva N."/>
            <person name="Gardiner S.E."/>
            <person name="Bassett H."/>
            <person name="Chagne D."/>
            <person name="McCallum J."/>
            <person name="Dzierzon H."/>
            <person name="Deng C."/>
            <person name="Wang Y.Y."/>
            <person name="Barron L."/>
            <person name="Manako K."/>
            <person name="Bowen J."/>
            <person name="Foster T.M."/>
            <person name="Erridge Z.A."/>
            <person name="Tiffin H."/>
            <person name="Waite C.N."/>
            <person name="Davies K.M."/>
            <person name="Grierson E.P."/>
            <person name="Laing W.A."/>
            <person name="Kirk R."/>
            <person name="Chen X."/>
            <person name="Wood M."/>
            <person name="Montefiori M."/>
            <person name="Brummell D.A."/>
            <person name="Schwinn K.E."/>
            <person name="Catanach A."/>
            <person name="Fullerton C."/>
            <person name="Li D."/>
            <person name="Meiyalaghan S."/>
            <person name="Nieuwenhuizen N."/>
            <person name="Read N."/>
            <person name="Prakash R."/>
            <person name="Hunter D."/>
            <person name="Zhang H."/>
            <person name="McKenzie M."/>
            <person name="Knabel M."/>
            <person name="Harris A."/>
            <person name="Allan A.C."/>
            <person name="Gleave A."/>
            <person name="Chen A."/>
            <person name="Janssen B.J."/>
            <person name="Plunkett B."/>
            <person name="Ampomah-Dwamena C."/>
            <person name="Voogd C."/>
            <person name="Leif D."/>
            <person name="Lafferty D."/>
            <person name="Souleyre E.J.F."/>
            <person name="Varkonyi-Gasic E."/>
            <person name="Gambi F."/>
            <person name="Hanley J."/>
            <person name="Yao J.L."/>
            <person name="Cheung J."/>
            <person name="David K.M."/>
            <person name="Warren B."/>
            <person name="Marsh K."/>
            <person name="Snowden K.C."/>
            <person name="Lin-Wang K."/>
            <person name="Brian L."/>
            <person name="Martinez-Sanchez M."/>
            <person name="Wang M."/>
            <person name="Ileperuma N."/>
            <person name="Macnee N."/>
            <person name="Campin R."/>
            <person name="McAtee P."/>
            <person name="Drummond R.S.M."/>
            <person name="Espley R.V."/>
            <person name="Ireland H.S."/>
            <person name="Wu R."/>
            <person name="Atkinson R.G."/>
            <person name="Karunairetnam S."/>
            <person name="Bulley S."/>
            <person name="Chunkath S."/>
            <person name="Hanley Z."/>
            <person name="Storey R."/>
            <person name="Thrimawithana A.H."/>
            <person name="Thomson S."/>
            <person name="David C."/>
            <person name="Testolin R."/>
            <person name="Huang H."/>
            <person name="Hellens R.P."/>
            <person name="Schaffer R.J."/>
        </authorList>
    </citation>
    <scope>NUCLEOTIDE SEQUENCE [LARGE SCALE GENOMIC DNA]</scope>
    <source>
        <strain evidence="4">cv. Red5</strain>
    </source>
</reference>
<evidence type="ECO:0000313" key="3">
    <source>
        <dbReference type="EMBL" id="PSS28725.1"/>
    </source>
</evidence>
<dbReference type="PANTHER" id="PTHR32343:SF26">
    <property type="entry name" value="RNA-BINDING (RRM_RBD_RNP MOTIFS) FAMILY PROTEIN"/>
    <property type="match status" value="1"/>
</dbReference>
<dbReference type="OMA" id="CIARWGQ"/>
<dbReference type="STRING" id="1590841.A0A2R6RFD6"/>
<evidence type="ECO:0000313" key="4">
    <source>
        <dbReference type="Proteomes" id="UP000241394"/>
    </source>
</evidence>
<evidence type="ECO:0000259" key="2">
    <source>
        <dbReference type="PROSITE" id="PS50102"/>
    </source>
</evidence>
<dbReference type="Proteomes" id="UP000241394">
    <property type="component" value="Chromosome LG6"/>
</dbReference>
<organism evidence="3 4">
    <name type="scientific">Actinidia chinensis var. chinensis</name>
    <name type="common">Chinese soft-hair kiwi</name>
    <dbReference type="NCBI Taxonomy" id="1590841"/>
    <lineage>
        <taxon>Eukaryota</taxon>
        <taxon>Viridiplantae</taxon>
        <taxon>Streptophyta</taxon>
        <taxon>Embryophyta</taxon>
        <taxon>Tracheophyta</taxon>
        <taxon>Spermatophyta</taxon>
        <taxon>Magnoliopsida</taxon>
        <taxon>eudicotyledons</taxon>
        <taxon>Gunneridae</taxon>
        <taxon>Pentapetalae</taxon>
        <taxon>asterids</taxon>
        <taxon>Ericales</taxon>
        <taxon>Actinidiaceae</taxon>
        <taxon>Actinidia</taxon>
    </lineage>
</organism>
<proteinExistence type="predicted"/>
<dbReference type="EMBL" id="NKQK01000006">
    <property type="protein sequence ID" value="PSS28725.1"/>
    <property type="molecule type" value="Genomic_DNA"/>
</dbReference>
<dbReference type="PANTHER" id="PTHR32343">
    <property type="entry name" value="SERINE/ARGININE-RICH SPLICING FACTOR"/>
    <property type="match status" value="1"/>
</dbReference>